<protein>
    <submittedName>
        <fullName evidence="1">Uncharacterized protein</fullName>
    </submittedName>
</protein>
<reference evidence="1 2" key="1">
    <citation type="submission" date="2019-07" db="EMBL/GenBank/DDBJ databases">
        <title>De Novo Assembly of kiwifruit Actinidia rufa.</title>
        <authorList>
            <person name="Sugita-Konishi S."/>
            <person name="Sato K."/>
            <person name="Mori E."/>
            <person name="Abe Y."/>
            <person name="Kisaki G."/>
            <person name="Hamano K."/>
            <person name="Suezawa K."/>
            <person name="Otani M."/>
            <person name="Fukuda T."/>
            <person name="Manabe T."/>
            <person name="Gomi K."/>
            <person name="Tabuchi M."/>
            <person name="Akimitsu K."/>
            <person name="Kataoka I."/>
        </authorList>
    </citation>
    <scope>NUCLEOTIDE SEQUENCE [LARGE SCALE GENOMIC DNA]</scope>
    <source>
        <strain evidence="2">cv. Fuchu</strain>
    </source>
</reference>
<accession>A0A7J0GYG1</accession>
<comment type="caution">
    <text evidence="1">The sequence shown here is derived from an EMBL/GenBank/DDBJ whole genome shotgun (WGS) entry which is preliminary data.</text>
</comment>
<organism evidence="1 2">
    <name type="scientific">Actinidia rufa</name>
    <dbReference type="NCBI Taxonomy" id="165716"/>
    <lineage>
        <taxon>Eukaryota</taxon>
        <taxon>Viridiplantae</taxon>
        <taxon>Streptophyta</taxon>
        <taxon>Embryophyta</taxon>
        <taxon>Tracheophyta</taxon>
        <taxon>Spermatophyta</taxon>
        <taxon>Magnoliopsida</taxon>
        <taxon>eudicotyledons</taxon>
        <taxon>Gunneridae</taxon>
        <taxon>Pentapetalae</taxon>
        <taxon>asterids</taxon>
        <taxon>Ericales</taxon>
        <taxon>Actinidiaceae</taxon>
        <taxon>Actinidia</taxon>
    </lineage>
</organism>
<evidence type="ECO:0000313" key="1">
    <source>
        <dbReference type="EMBL" id="GFZ15768.1"/>
    </source>
</evidence>
<dbReference type="EMBL" id="BJWL01000025">
    <property type="protein sequence ID" value="GFZ15768.1"/>
    <property type="molecule type" value="Genomic_DNA"/>
</dbReference>
<dbReference type="OrthoDB" id="1031194at2759"/>
<dbReference type="AlphaFoldDB" id="A0A7J0GYG1"/>
<gene>
    <name evidence="1" type="ORF">Acr_25g0001770</name>
</gene>
<name>A0A7J0GYG1_9ERIC</name>
<dbReference type="Proteomes" id="UP000585474">
    <property type="component" value="Unassembled WGS sequence"/>
</dbReference>
<proteinExistence type="predicted"/>
<evidence type="ECO:0000313" key="2">
    <source>
        <dbReference type="Proteomes" id="UP000585474"/>
    </source>
</evidence>
<keyword evidence="2" id="KW-1185">Reference proteome</keyword>
<sequence>MKGVASTLHQVIKFAAPKGEKTLYGDQIAAKQCYLAIVKTKAATKTVHLMKEERKVLEDVKSVPEEKVVEDLIYSNLDVKLERMGEN</sequence>